<dbReference type="EMBL" id="AGBW02002034">
    <property type="protein sequence ID" value="OWR55670.1"/>
    <property type="molecule type" value="Genomic_DNA"/>
</dbReference>
<dbReference type="AlphaFoldDB" id="A0A212FPN3"/>
<protein>
    <submittedName>
        <fullName evidence="1">Uncharacterized protein</fullName>
    </submittedName>
</protein>
<organism evidence="1 2">
    <name type="scientific">Danaus plexippus plexippus</name>
    <dbReference type="NCBI Taxonomy" id="278856"/>
    <lineage>
        <taxon>Eukaryota</taxon>
        <taxon>Metazoa</taxon>
        <taxon>Ecdysozoa</taxon>
        <taxon>Arthropoda</taxon>
        <taxon>Hexapoda</taxon>
        <taxon>Insecta</taxon>
        <taxon>Pterygota</taxon>
        <taxon>Neoptera</taxon>
        <taxon>Endopterygota</taxon>
        <taxon>Lepidoptera</taxon>
        <taxon>Glossata</taxon>
        <taxon>Ditrysia</taxon>
        <taxon>Papilionoidea</taxon>
        <taxon>Nymphalidae</taxon>
        <taxon>Danainae</taxon>
        <taxon>Danaini</taxon>
        <taxon>Danaina</taxon>
        <taxon>Danaus</taxon>
        <taxon>Danaus</taxon>
    </lineage>
</organism>
<keyword evidence="2" id="KW-1185">Reference proteome</keyword>
<evidence type="ECO:0000313" key="2">
    <source>
        <dbReference type="Proteomes" id="UP000007151"/>
    </source>
</evidence>
<name>A0A212FPN3_DANPL</name>
<dbReference type="KEGG" id="dpl:KGM_210881"/>
<proteinExistence type="predicted"/>
<accession>A0A212FPN3</accession>
<sequence>MCMKLNKDKSILDSGTTSIRLPDEIFTKVESCNVYYNLRH</sequence>
<evidence type="ECO:0000313" key="1">
    <source>
        <dbReference type="EMBL" id="OWR55670.1"/>
    </source>
</evidence>
<comment type="caution">
    <text evidence="1">The sequence shown here is derived from an EMBL/GenBank/DDBJ whole genome shotgun (WGS) entry which is preliminary data.</text>
</comment>
<reference evidence="1 2" key="1">
    <citation type="journal article" date="2011" name="Cell">
        <title>The monarch butterfly genome yields insights into long-distance migration.</title>
        <authorList>
            <person name="Zhan S."/>
            <person name="Merlin C."/>
            <person name="Boore J.L."/>
            <person name="Reppert S.M."/>
        </authorList>
    </citation>
    <scope>NUCLEOTIDE SEQUENCE [LARGE SCALE GENOMIC DNA]</scope>
    <source>
        <strain evidence="1">F-2</strain>
    </source>
</reference>
<dbReference type="Proteomes" id="UP000007151">
    <property type="component" value="Unassembled WGS sequence"/>
</dbReference>
<gene>
    <name evidence="1" type="ORF">KGM_210881</name>
</gene>
<dbReference type="InParanoid" id="A0A212FPN3"/>